<evidence type="ECO:0000313" key="1">
    <source>
        <dbReference type="EMBL" id="KAA8651254.1"/>
    </source>
</evidence>
<gene>
    <name evidence="1" type="ORF">ATNIH1004_000134</name>
    <name evidence="2" type="ORF">EYZ11_006498</name>
</gene>
<reference evidence="1 4" key="2">
    <citation type="submission" date="2019-08" db="EMBL/GenBank/DDBJ databases">
        <title>The genome sequence of a newly discovered highly antifungal drug resistant Aspergillus species, Aspergillus tanneri NIH 1004.</title>
        <authorList>
            <person name="Mounaud S."/>
            <person name="Singh I."/>
            <person name="Joardar V."/>
            <person name="Pakala S."/>
            <person name="Pakala S."/>
            <person name="Venepally P."/>
            <person name="Chung J.K."/>
            <person name="Losada L."/>
            <person name="Nierman W.C."/>
        </authorList>
    </citation>
    <scope>NUCLEOTIDE SEQUENCE [LARGE SCALE GENOMIC DNA]</scope>
    <source>
        <strain evidence="1 4">NIH1004</strain>
    </source>
</reference>
<accession>A0A4S3JFA7</accession>
<proteinExistence type="predicted"/>
<reference evidence="2 3" key="1">
    <citation type="submission" date="2019-03" db="EMBL/GenBank/DDBJ databases">
        <title>The genome sequence of a newly discovered highly antifungal drug resistant Aspergillus species, Aspergillus tanneri NIH 1004.</title>
        <authorList>
            <person name="Mounaud S."/>
            <person name="Singh I."/>
            <person name="Joardar V."/>
            <person name="Pakala S."/>
            <person name="Pakala S."/>
            <person name="Venepally P."/>
            <person name="Hoover J."/>
            <person name="Nierman W."/>
            <person name="Chung J."/>
            <person name="Losada L."/>
        </authorList>
    </citation>
    <scope>NUCLEOTIDE SEQUENCE [LARGE SCALE GENOMIC DNA]</scope>
    <source>
        <strain evidence="2 3">NIH1004</strain>
    </source>
</reference>
<comment type="caution">
    <text evidence="2">The sequence shown here is derived from an EMBL/GenBank/DDBJ whole genome shotgun (WGS) entry which is preliminary data.</text>
</comment>
<evidence type="ECO:0000313" key="2">
    <source>
        <dbReference type="EMBL" id="THC94026.1"/>
    </source>
</evidence>
<dbReference type="Proteomes" id="UP000324241">
    <property type="component" value="Unassembled WGS sequence"/>
</dbReference>
<dbReference type="RefSeq" id="XP_033430615.1">
    <property type="nucleotide sequence ID" value="XM_033564858.1"/>
</dbReference>
<dbReference type="AlphaFoldDB" id="A0A4S3JFA7"/>
<dbReference type="Proteomes" id="UP000308092">
    <property type="component" value="Unassembled WGS sequence"/>
</dbReference>
<dbReference type="VEuPathDB" id="FungiDB:EYZ11_006498"/>
<name>A0A4S3JFA7_9EURO</name>
<dbReference type="GeneID" id="54322836"/>
<dbReference type="EMBL" id="SOSA01000230">
    <property type="protein sequence ID" value="THC94026.1"/>
    <property type="molecule type" value="Genomic_DNA"/>
</dbReference>
<organism evidence="2 3">
    <name type="scientific">Aspergillus tanneri</name>
    <dbReference type="NCBI Taxonomy" id="1220188"/>
    <lineage>
        <taxon>Eukaryota</taxon>
        <taxon>Fungi</taxon>
        <taxon>Dikarya</taxon>
        <taxon>Ascomycota</taxon>
        <taxon>Pezizomycotina</taxon>
        <taxon>Eurotiomycetes</taxon>
        <taxon>Eurotiomycetidae</taxon>
        <taxon>Eurotiales</taxon>
        <taxon>Aspergillaceae</taxon>
        <taxon>Aspergillus</taxon>
        <taxon>Aspergillus subgen. Circumdati</taxon>
    </lineage>
</organism>
<protein>
    <submittedName>
        <fullName evidence="2">Uncharacterized protein</fullName>
    </submittedName>
</protein>
<sequence>MADIGCAFAGAKMCEKLSELKAYQSEPGTTEKLSFDTLLDVWGQNPQGETDEKEGLLYKKTAAYMLQTNNPYTDPNGD</sequence>
<dbReference type="EMBL" id="QUQM01000002">
    <property type="protein sequence ID" value="KAA8651254.1"/>
    <property type="molecule type" value="Genomic_DNA"/>
</dbReference>
<evidence type="ECO:0000313" key="4">
    <source>
        <dbReference type="Proteomes" id="UP000324241"/>
    </source>
</evidence>
<evidence type="ECO:0000313" key="3">
    <source>
        <dbReference type="Proteomes" id="UP000308092"/>
    </source>
</evidence>
<keyword evidence="3" id="KW-1185">Reference proteome</keyword>